<dbReference type="AlphaFoldDB" id="A0A2D3VQI8"/>
<sequence length="180" mass="20246">MTPSNSNSTPRAERETRQPQRPATNEDEDFEEVDLAFTEEELTNTNSSQLLQEARRSEPEPRQPERTTSQSHHPSTTNNPNDLEEVDLAFTEQELPRKNSFDFVIDEKARDDAIHEFLHGKPDPPKVAAPPPVLLRNAGSQYGHESGEDVEMTDFSRERDLEAGLGDRSPAKDNSSCVSM</sequence>
<feature type="compositionally biased region" description="Acidic residues" evidence="1">
    <location>
        <begin position="25"/>
        <end position="42"/>
    </location>
</feature>
<feature type="compositionally biased region" description="Polar residues" evidence="1">
    <location>
        <begin position="70"/>
        <end position="81"/>
    </location>
</feature>
<dbReference type="GeneID" id="35605182"/>
<organism evidence="2 3">
    <name type="scientific">Ramularia collo-cygni</name>
    <dbReference type="NCBI Taxonomy" id="112498"/>
    <lineage>
        <taxon>Eukaryota</taxon>
        <taxon>Fungi</taxon>
        <taxon>Dikarya</taxon>
        <taxon>Ascomycota</taxon>
        <taxon>Pezizomycotina</taxon>
        <taxon>Dothideomycetes</taxon>
        <taxon>Dothideomycetidae</taxon>
        <taxon>Mycosphaerellales</taxon>
        <taxon>Mycosphaerellaceae</taxon>
        <taxon>Ramularia</taxon>
    </lineage>
</organism>
<feature type="region of interest" description="Disordered" evidence="1">
    <location>
        <begin position="1"/>
        <end position="100"/>
    </location>
</feature>
<evidence type="ECO:0000313" key="3">
    <source>
        <dbReference type="Proteomes" id="UP000225277"/>
    </source>
</evidence>
<dbReference type="RefSeq" id="XP_023631132.1">
    <property type="nucleotide sequence ID" value="XM_023775364.1"/>
</dbReference>
<evidence type="ECO:0000313" key="2">
    <source>
        <dbReference type="EMBL" id="CZT24408.1"/>
    </source>
</evidence>
<protein>
    <submittedName>
        <fullName evidence="2">Uncharacterized protein</fullName>
    </submittedName>
</protein>
<evidence type="ECO:0000256" key="1">
    <source>
        <dbReference type="SAM" id="MobiDB-lite"/>
    </source>
</evidence>
<dbReference type="EMBL" id="FJUY01000021">
    <property type="protein sequence ID" value="CZT24408.1"/>
    <property type="molecule type" value="Genomic_DNA"/>
</dbReference>
<accession>A0A2D3VQI8</accession>
<feature type="compositionally biased region" description="Basic and acidic residues" evidence="1">
    <location>
        <begin position="115"/>
        <end position="124"/>
    </location>
</feature>
<reference evidence="2 3" key="1">
    <citation type="submission" date="2016-03" db="EMBL/GenBank/DDBJ databases">
        <authorList>
            <person name="Ploux O."/>
        </authorList>
    </citation>
    <scope>NUCLEOTIDE SEQUENCE [LARGE SCALE GENOMIC DNA]</scope>
    <source>
        <strain evidence="2 3">URUG2</strain>
    </source>
</reference>
<feature type="compositionally biased region" description="Basic and acidic residues" evidence="1">
    <location>
        <begin position="53"/>
        <end position="65"/>
    </location>
</feature>
<proteinExistence type="predicted"/>
<feature type="region of interest" description="Disordered" evidence="1">
    <location>
        <begin position="115"/>
        <end position="180"/>
    </location>
</feature>
<name>A0A2D3VQI8_9PEZI</name>
<feature type="compositionally biased region" description="Polar residues" evidence="1">
    <location>
        <begin position="1"/>
        <end position="10"/>
    </location>
</feature>
<gene>
    <name evidence="2" type="ORF">RCC_10133</name>
</gene>
<dbReference type="Proteomes" id="UP000225277">
    <property type="component" value="Unassembled WGS sequence"/>
</dbReference>
<keyword evidence="3" id="KW-1185">Reference proteome</keyword>